<gene>
    <name evidence="2" type="ORF">HK103_006694</name>
</gene>
<evidence type="ECO:0000259" key="1">
    <source>
        <dbReference type="PROSITE" id="PS50011"/>
    </source>
</evidence>
<dbReference type="InterPro" id="IPR001245">
    <property type="entry name" value="Ser-Thr/Tyr_kinase_cat_dom"/>
</dbReference>
<comment type="caution">
    <text evidence="2">The sequence shown here is derived from an EMBL/GenBank/DDBJ whole genome shotgun (WGS) entry which is preliminary data.</text>
</comment>
<reference evidence="2" key="1">
    <citation type="submission" date="2020-05" db="EMBL/GenBank/DDBJ databases">
        <title>Phylogenomic resolution of chytrid fungi.</title>
        <authorList>
            <person name="Stajich J.E."/>
            <person name="Amses K."/>
            <person name="Simmons R."/>
            <person name="Seto K."/>
            <person name="Myers J."/>
            <person name="Bonds A."/>
            <person name="Quandt C.A."/>
            <person name="Barry K."/>
            <person name="Liu P."/>
            <person name="Grigoriev I."/>
            <person name="Longcore J.E."/>
            <person name="James T.Y."/>
        </authorList>
    </citation>
    <scope>NUCLEOTIDE SEQUENCE</scope>
    <source>
        <strain evidence="2">PLAUS21</strain>
    </source>
</reference>
<name>A0AAD5Y4G9_9FUNG</name>
<dbReference type="GO" id="GO:0005524">
    <property type="term" value="F:ATP binding"/>
    <property type="evidence" value="ECO:0007669"/>
    <property type="project" value="InterPro"/>
</dbReference>
<protein>
    <recommendedName>
        <fullName evidence="1">Protein kinase domain-containing protein</fullName>
    </recommendedName>
</protein>
<dbReference type="AlphaFoldDB" id="A0AAD5Y4G9"/>
<keyword evidence="3" id="KW-1185">Reference proteome</keyword>
<organism evidence="2 3">
    <name type="scientific">Boothiomyces macroporosus</name>
    <dbReference type="NCBI Taxonomy" id="261099"/>
    <lineage>
        <taxon>Eukaryota</taxon>
        <taxon>Fungi</taxon>
        <taxon>Fungi incertae sedis</taxon>
        <taxon>Chytridiomycota</taxon>
        <taxon>Chytridiomycota incertae sedis</taxon>
        <taxon>Chytridiomycetes</taxon>
        <taxon>Rhizophydiales</taxon>
        <taxon>Terramycetaceae</taxon>
        <taxon>Boothiomyces</taxon>
    </lineage>
</organism>
<dbReference type="PROSITE" id="PS50011">
    <property type="entry name" value="PROTEIN_KINASE_DOM"/>
    <property type="match status" value="1"/>
</dbReference>
<dbReference type="Proteomes" id="UP001210925">
    <property type="component" value="Unassembled WGS sequence"/>
</dbReference>
<dbReference type="SUPFAM" id="SSF56112">
    <property type="entry name" value="Protein kinase-like (PK-like)"/>
    <property type="match status" value="1"/>
</dbReference>
<accession>A0AAD5Y4G9</accession>
<proteinExistence type="predicted"/>
<dbReference type="EMBL" id="JADGKB010000074">
    <property type="protein sequence ID" value="KAJ3254992.1"/>
    <property type="molecule type" value="Genomic_DNA"/>
</dbReference>
<dbReference type="Gene3D" id="1.10.510.10">
    <property type="entry name" value="Transferase(Phosphotransferase) domain 1"/>
    <property type="match status" value="1"/>
</dbReference>
<dbReference type="InterPro" id="IPR000719">
    <property type="entry name" value="Prot_kinase_dom"/>
</dbReference>
<dbReference type="PANTHER" id="PTHR44329">
    <property type="entry name" value="SERINE/THREONINE-PROTEIN KINASE TNNI3K-RELATED"/>
    <property type="match status" value="1"/>
</dbReference>
<feature type="domain" description="Protein kinase" evidence="1">
    <location>
        <begin position="1"/>
        <end position="179"/>
    </location>
</feature>
<dbReference type="GO" id="GO:0004674">
    <property type="term" value="F:protein serine/threonine kinase activity"/>
    <property type="evidence" value="ECO:0007669"/>
    <property type="project" value="TreeGrafter"/>
</dbReference>
<evidence type="ECO:0000313" key="3">
    <source>
        <dbReference type="Proteomes" id="UP001210925"/>
    </source>
</evidence>
<dbReference type="InterPro" id="IPR011009">
    <property type="entry name" value="Kinase-like_dom_sf"/>
</dbReference>
<dbReference type="InterPro" id="IPR051681">
    <property type="entry name" value="Ser/Thr_Kinases-Pseudokinases"/>
</dbReference>
<sequence length="179" mass="20348">MQMACITPPDICYMIPYTDQGNLENMLADSNIEMTAADSLKLAIQVAKGLVYLHELKPPIVHGNLKTSNILLWDKANVILADFGFSKSVFQKTVAQPLHYYEPEWMAPEQLVDQKVEDQRLTDIYTFGLVLFAIITRQRLFEISNPMVLGYMIAELLLQPEIPAFVPNILVNVSYDRLD</sequence>
<evidence type="ECO:0000313" key="2">
    <source>
        <dbReference type="EMBL" id="KAJ3254992.1"/>
    </source>
</evidence>
<dbReference type="Pfam" id="PF07714">
    <property type="entry name" value="PK_Tyr_Ser-Thr"/>
    <property type="match status" value="1"/>
</dbReference>